<reference evidence="7 8" key="1">
    <citation type="journal article" date="2020" name="Microorganisms">
        <title>New Insight into Antimicrobial Compounds from Food and Marine-Sourced Carnobacterium Species through Phenotype and Genome Analyses.</title>
        <authorList>
            <person name="Begrem S."/>
            <person name="Ivaniuk F."/>
            <person name="Gigout-Chevalier F."/>
            <person name="Kolypczuk L."/>
            <person name="Bonnetot S."/>
            <person name="Leroi F."/>
            <person name="Grovel O."/>
            <person name="Delbarre-Ladrat C."/>
            <person name="Passerini D."/>
        </authorList>
    </citation>
    <scope>NUCLEOTIDE SEQUENCE [LARGE SCALE GENOMIC DNA]</scope>
    <source>
        <strain evidence="7 8">MIP2551</strain>
    </source>
</reference>
<evidence type="ECO:0000256" key="5">
    <source>
        <dbReference type="ARBA" id="ARBA00023136"/>
    </source>
</evidence>
<feature type="transmembrane region" description="Helical" evidence="6">
    <location>
        <begin position="331"/>
        <end position="350"/>
    </location>
</feature>
<dbReference type="RefSeq" id="WP_023176642.1">
    <property type="nucleotide sequence ID" value="NZ_WNJQ01000005.1"/>
</dbReference>
<evidence type="ECO:0000256" key="3">
    <source>
        <dbReference type="ARBA" id="ARBA00022692"/>
    </source>
</evidence>
<proteinExistence type="predicted"/>
<feature type="transmembrane region" description="Helical" evidence="6">
    <location>
        <begin position="362"/>
        <end position="382"/>
    </location>
</feature>
<feature type="transmembrane region" description="Helical" evidence="6">
    <location>
        <begin position="238"/>
        <end position="258"/>
    </location>
</feature>
<accession>A0ABR7TDW8</accession>
<evidence type="ECO:0000256" key="1">
    <source>
        <dbReference type="ARBA" id="ARBA00004651"/>
    </source>
</evidence>
<feature type="transmembrane region" description="Helical" evidence="6">
    <location>
        <begin position="160"/>
        <end position="175"/>
    </location>
</feature>
<feature type="transmembrane region" description="Helical" evidence="6">
    <location>
        <begin position="456"/>
        <end position="475"/>
    </location>
</feature>
<feature type="transmembrane region" description="Helical" evidence="6">
    <location>
        <begin position="418"/>
        <end position="436"/>
    </location>
</feature>
<dbReference type="InterPro" id="IPR050833">
    <property type="entry name" value="Poly_Biosynth_Transport"/>
</dbReference>
<gene>
    <name evidence="7" type="ORF">GLO26_07425</name>
</gene>
<feature type="transmembrane region" description="Helical" evidence="6">
    <location>
        <begin position="290"/>
        <end position="310"/>
    </location>
</feature>
<keyword evidence="2" id="KW-1003">Cell membrane</keyword>
<feature type="transmembrane region" description="Helical" evidence="6">
    <location>
        <begin position="121"/>
        <end position="139"/>
    </location>
</feature>
<dbReference type="PANTHER" id="PTHR30250">
    <property type="entry name" value="PST FAMILY PREDICTED COLANIC ACID TRANSPORTER"/>
    <property type="match status" value="1"/>
</dbReference>
<feature type="transmembrane region" description="Helical" evidence="6">
    <location>
        <begin position="394"/>
        <end position="412"/>
    </location>
</feature>
<feature type="transmembrane region" description="Helical" evidence="6">
    <location>
        <begin position="89"/>
        <end position="115"/>
    </location>
</feature>
<protein>
    <submittedName>
        <fullName evidence="7">Oligosaccharide flippase family protein</fullName>
    </submittedName>
</protein>
<keyword evidence="5 6" id="KW-0472">Membrane</keyword>
<comment type="caution">
    <text evidence="7">The sequence shown here is derived from an EMBL/GenBank/DDBJ whole genome shotgun (WGS) entry which is preliminary data.</text>
</comment>
<dbReference type="PANTHER" id="PTHR30250:SF29">
    <property type="entry name" value="POLYSACCHARIDE BIOSYNTHESIS PROTEIN C-TERMINAL DOMAIN-CONTAINING PROTEIN"/>
    <property type="match status" value="1"/>
</dbReference>
<dbReference type="Proteomes" id="UP000638836">
    <property type="component" value="Unassembled WGS sequence"/>
</dbReference>
<dbReference type="CDD" id="cd13124">
    <property type="entry name" value="MATE_SpoVB_like"/>
    <property type="match status" value="1"/>
</dbReference>
<dbReference type="PIRSF" id="PIRSF038958">
    <property type="entry name" value="PG_synth_SpoVB"/>
    <property type="match status" value="1"/>
</dbReference>
<dbReference type="InterPro" id="IPR024923">
    <property type="entry name" value="PG_synth_SpoVB"/>
</dbReference>
<name>A0ABR7TDW8_9LACT</name>
<evidence type="ECO:0000256" key="4">
    <source>
        <dbReference type="ARBA" id="ARBA00022989"/>
    </source>
</evidence>
<keyword evidence="4 6" id="KW-1133">Transmembrane helix</keyword>
<feature type="transmembrane region" description="Helical" evidence="6">
    <location>
        <begin position="487"/>
        <end position="507"/>
    </location>
</feature>
<evidence type="ECO:0000256" key="2">
    <source>
        <dbReference type="ARBA" id="ARBA00022475"/>
    </source>
</evidence>
<feature type="transmembrane region" description="Helical" evidence="6">
    <location>
        <begin position="51"/>
        <end position="68"/>
    </location>
</feature>
<dbReference type="Pfam" id="PF01943">
    <property type="entry name" value="Polysacc_synt"/>
    <property type="match status" value="1"/>
</dbReference>
<evidence type="ECO:0000256" key="6">
    <source>
        <dbReference type="SAM" id="Phobius"/>
    </source>
</evidence>
<keyword evidence="3 6" id="KW-0812">Transmembrane</keyword>
<evidence type="ECO:0000313" key="8">
    <source>
        <dbReference type="Proteomes" id="UP000638836"/>
    </source>
</evidence>
<sequence length="529" mass="58702">MENQQMKKMMNGAVILSVAAFIAKILSAVYRVPFQNMVGNSGFYVYQQIYPIYGIAMTVALSGFPIFLSKLVAETSTTHERKNLLKKSFVLLSIFSGVFFLSIYFSASLIATWMGDVKLEPIIQTVSWLFLLIPFLATSRGYFQGTFRMLPTAVSQVGEQFARVAVILIVAYLYTRNQWDEYQMGTAAMSSSWAAGLVACFILGIALYKQQKTNLRQNSKPLPSLNETLSYKTIAKRFFTEGVTMCLLSALLILMQLIDSFTLYNGLLEKGLSTFEAKNIKGIYDRGQPLVQLGMVVATAFSASLIPLLSKSFAQNNKAAFFRTAQSLMRITATFAMPATTGIIMLMPYLNLTLFGDTDGNMVLSLYSVSILLTSLIGAYNAIFQSQNKHQNALVSLMIGLGIKIVLNEWFVEKYGTLGSSGATIVSLFVILLVMWFNSPKELKESLLKNNFGWKLVLSCGVMAIIVWVIMQLIGQNALIEESRLAAFGYTLVGAVIGVGAFLRMIIKCNLLTLREWLSLPFGKKLLRK</sequence>
<comment type="subcellular location">
    <subcellularLocation>
        <location evidence="1">Cell membrane</location>
        <topology evidence="1">Multi-pass membrane protein</topology>
    </subcellularLocation>
</comment>
<feature type="transmembrane region" description="Helical" evidence="6">
    <location>
        <begin position="187"/>
        <end position="208"/>
    </location>
</feature>
<dbReference type="InterPro" id="IPR002797">
    <property type="entry name" value="Polysacc_synth"/>
</dbReference>
<keyword evidence="8" id="KW-1185">Reference proteome</keyword>
<evidence type="ECO:0000313" key="7">
    <source>
        <dbReference type="EMBL" id="MBC9825654.1"/>
    </source>
</evidence>
<organism evidence="7 8">
    <name type="scientific">Carnobacterium inhibens</name>
    <dbReference type="NCBI Taxonomy" id="147709"/>
    <lineage>
        <taxon>Bacteria</taxon>
        <taxon>Bacillati</taxon>
        <taxon>Bacillota</taxon>
        <taxon>Bacilli</taxon>
        <taxon>Lactobacillales</taxon>
        <taxon>Carnobacteriaceae</taxon>
        <taxon>Carnobacterium</taxon>
    </lineage>
</organism>
<dbReference type="EMBL" id="WNJQ01000005">
    <property type="protein sequence ID" value="MBC9825654.1"/>
    <property type="molecule type" value="Genomic_DNA"/>
</dbReference>